<feature type="region of interest" description="Disordered" evidence="1">
    <location>
        <begin position="1"/>
        <end position="92"/>
    </location>
</feature>
<gene>
    <name evidence="2" type="ORF">AVEN_146091_1</name>
</gene>
<name>A0A4Y2GQG6_ARAVE</name>
<accession>A0A4Y2GQG6</accession>
<dbReference type="Proteomes" id="UP000499080">
    <property type="component" value="Unassembled WGS sequence"/>
</dbReference>
<feature type="compositionally biased region" description="Basic and acidic residues" evidence="1">
    <location>
        <begin position="15"/>
        <end position="26"/>
    </location>
</feature>
<organism evidence="2 3">
    <name type="scientific">Araneus ventricosus</name>
    <name type="common">Orbweaver spider</name>
    <name type="synonym">Epeira ventricosa</name>
    <dbReference type="NCBI Taxonomy" id="182803"/>
    <lineage>
        <taxon>Eukaryota</taxon>
        <taxon>Metazoa</taxon>
        <taxon>Ecdysozoa</taxon>
        <taxon>Arthropoda</taxon>
        <taxon>Chelicerata</taxon>
        <taxon>Arachnida</taxon>
        <taxon>Araneae</taxon>
        <taxon>Araneomorphae</taxon>
        <taxon>Entelegynae</taxon>
        <taxon>Araneoidea</taxon>
        <taxon>Araneidae</taxon>
        <taxon>Araneus</taxon>
    </lineage>
</organism>
<reference evidence="2 3" key="1">
    <citation type="journal article" date="2019" name="Sci. Rep.">
        <title>Orb-weaving spider Araneus ventricosus genome elucidates the spidroin gene catalogue.</title>
        <authorList>
            <person name="Kono N."/>
            <person name="Nakamura H."/>
            <person name="Ohtoshi R."/>
            <person name="Moran D.A.P."/>
            <person name="Shinohara A."/>
            <person name="Yoshida Y."/>
            <person name="Fujiwara M."/>
            <person name="Mori M."/>
            <person name="Tomita M."/>
            <person name="Arakawa K."/>
        </authorList>
    </citation>
    <scope>NUCLEOTIDE SEQUENCE [LARGE SCALE GENOMIC DNA]</scope>
</reference>
<protein>
    <submittedName>
        <fullName evidence="2">Uncharacterized protein</fullName>
    </submittedName>
</protein>
<evidence type="ECO:0000313" key="2">
    <source>
        <dbReference type="EMBL" id="GBM55049.1"/>
    </source>
</evidence>
<evidence type="ECO:0000256" key="1">
    <source>
        <dbReference type="SAM" id="MobiDB-lite"/>
    </source>
</evidence>
<dbReference type="AlphaFoldDB" id="A0A4Y2GQG6"/>
<keyword evidence="3" id="KW-1185">Reference proteome</keyword>
<evidence type="ECO:0000313" key="3">
    <source>
        <dbReference type="Proteomes" id="UP000499080"/>
    </source>
</evidence>
<sequence>MWQPYDQENDQSRSILEKKKSTRDKSAYPSTPYRIEAGLRERDRIFAPPPIKADNGKQEKGGLFTQFQQGPPGKWAETEAPNNGMVIGDNSK</sequence>
<dbReference type="EMBL" id="BGPR01001483">
    <property type="protein sequence ID" value="GBM55049.1"/>
    <property type="molecule type" value="Genomic_DNA"/>
</dbReference>
<proteinExistence type="predicted"/>
<comment type="caution">
    <text evidence="2">The sequence shown here is derived from an EMBL/GenBank/DDBJ whole genome shotgun (WGS) entry which is preliminary data.</text>
</comment>